<evidence type="ECO:0008006" key="4">
    <source>
        <dbReference type="Google" id="ProtNLM"/>
    </source>
</evidence>
<accession>A0A372LL77</accession>
<protein>
    <recommendedName>
        <fullName evidence="4">Group-specific protein</fullName>
    </recommendedName>
</protein>
<comment type="caution">
    <text evidence="2">The sequence shown here is derived from an EMBL/GenBank/DDBJ whole genome shotgun (WGS) entry which is preliminary data.</text>
</comment>
<proteinExistence type="predicted"/>
<gene>
    <name evidence="2" type="ORF">D0469_15940</name>
</gene>
<evidence type="ECO:0000313" key="3">
    <source>
        <dbReference type="Proteomes" id="UP000264541"/>
    </source>
</evidence>
<dbReference type="AlphaFoldDB" id="A0A372LL77"/>
<feature type="transmembrane region" description="Helical" evidence="1">
    <location>
        <begin position="448"/>
        <end position="473"/>
    </location>
</feature>
<name>A0A372LL77_9BACI</name>
<feature type="transmembrane region" description="Helical" evidence="1">
    <location>
        <begin position="407"/>
        <end position="428"/>
    </location>
</feature>
<keyword evidence="1" id="KW-1133">Transmembrane helix</keyword>
<dbReference type="Proteomes" id="UP000264541">
    <property type="component" value="Unassembled WGS sequence"/>
</dbReference>
<reference evidence="2 3" key="1">
    <citation type="submission" date="2018-08" db="EMBL/GenBank/DDBJ databases">
        <title>Bacillus chawlae sp. nov., Bacillus glennii sp. nov., and Bacillus saganii sp. nov. Isolated from the Vehicle Assembly Building at Kennedy Space Center where the Viking Spacecraft were Assembled.</title>
        <authorList>
            <person name="Seuylemezian A."/>
            <person name="Vaishampayan P."/>
        </authorList>
    </citation>
    <scope>NUCLEOTIDE SEQUENCE [LARGE SCALE GENOMIC DNA]</scope>
    <source>
        <strain evidence="2 3">V47-23a</strain>
    </source>
</reference>
<organism evidence="2 3">
    <name type="scientific">Peribacillus saganii</name>
    <dbReference type="NCBI Taxonomy" id="2303992"/>
    <lineage>
        <taxon>Bacteria</taxon>
        <taxon>Bacillati</taxon>
        <taxon>Bacillota</taxon>
        <taxon>Bacilli</taxon>
        <taxon>Bacillales</taxon>
        <taxon>Bacillaceae</taxon>
        <taxon>Peribacillus</taxon>
    </lineage>
</organism>
<keyword evidence="1" id="KW-0472">Membrane</keyword>
<keyword evidence="3" id="KW-1185">Reference proteome</keyword>
<dbReference type="RefSeq" id="WP_117327718.1">
    <property type="nucleotide sequence ID" value="NZ_QVTE01000046.1"/>
</dbReference>
<dbReference type="OrthoDB" id="1947873at2"/>
<evidence type="ECO:0000313" key="2">
    <source>
        <dbReference type="EMBL" id="RFU67111.1"/>
    </source>
</evidence>
<sequence length="484" mass="56837">MVDFTEKESENEDNLKTNRANLQFVFPFMLDKDKIDNFIRKLQEENFSFFSLKDLSLENRFYGGNKVSHRSLEQFFLPNIEPILFPEDVKKIEGFRRFTKNLDLPCTFDSNHLHTGFEILSIDIFVCPFHIGIMNIRVELPKDLGYSDVLHFGDVFRVMEPIDEDQDDSKIIHETGEYTKIKDFIFKALCPFMSDYMDHQPNSSYFGSLPFFIDERMYVIGYIEVPENSQISDTDLYRAGQLNGYNVNGKPAVGALNPDYIKRYYKNRVYDRWADQTYYATSDYSFMCVTKATGSLAAHLASEMYGYHYYSLLLYYYYKIVLMKLTHDHSAIDVEKDHSKTELLILMITEFSAKYFFPEVNSRASGKELFHIIKEAFQIDYLFDHIKKTLDSLYQNQENMSSRRNNYLLQILTTYTVISGIYGMNLVIHDWEGKIKWAKIPGYTVFEWISLFTAVSGIIVAAFLGIHALRHWLREKNSFKKKIF</sequence>
<keyword evidence="1" id="KW-0812">Transmembrane</keyword>
<evidence type="ECO:0000256" key="1">
    <source>
        <dbReference type="SAM" id="Phobius"/>
    </source>
</evidence>
<dbReference type="EMBL" id="QVTE01000046">
    <property type="protein sequence ID" value="RFU67111.1"/>
    <property type="molecule type" value="Genomic_DNA"/>
</dbReference>